<dbReference type="RefSeq" id="WP_090126153.1">
    <property type="nucleotide sequence ID" value="NZ_FNNJ01000013.1"/>
</dbReference>
<dbReference type="Proteomes" id="UP000199595">
    <property type="component" value="Unassembled WGS sequence"/>
</dbReference>
<evidence type="ECO:0000259" key="2">
    <source>
        <dbReference type="Pfam" id="PF12770"/>
    </source>
</evidence>
<reference evidence="3 4" key="1">
    <citation type="submission" date="2016-10" db="EMBL/GenBank/DDBJ databases">
        <authorList>
            <person name="de Groot N.N."/>
        </authorList>
    </citation>
    <scope>NUCLEOTIDE SEQUENCE [LARGE SCALE GENOMIC DNA]</scope>
    <source>
        <strain evidence="3 4">DSM 24956</strain>
    </source>
</reference>
<keyword evidence="1" id="KW-0472">Membrane</keyword>
<accession>A0A1H3G825</accession>
<dbReference type="Pfam" id="PF13424">
    <property type="entry name" value="TPR_12"/>
    <property type="match status" value="1"/>
</dbReference>
<dbReference type="Gene3D" id="1.25.40.10">
    <property type="entry name" value="Tetratricopeptide repeat domain"/>
    <property type="match status" value="2"/>
</dbReference>
<evidence type="ECO:0000313" key="4">
    <source>
        <dbReference type="Proteomes" id="UP000199595"/>
    </source>
</evidence>
<dbReference type="InterPro" id="IPR011990">
    <property type="entry name" value="TPR-like_helical_dom_sf"/>
</dbReference>
<dbReference type="AlphaFoldDB" id="A0A1H3G825"/>
<gene>
    <name evidence="3" type="ORF">SAMN05444411_11376</name>
</gene>
<dbReference type="SMART" id="SM00028">
    <property type="entry name" value="TPR"/>
    <property type="match status" value="4"/>
</dbReference>
<dbReference type="Pfam" id="PF13181">
    <property type="entry name" value="TPR_8"/>
    <property type="match status" value="1"/>
</dbReference>
<keyword evidence="4" id="KW-1185">Reference proteome</keyword>
<feature type="transmembrane region" description="Helical" evidence="1">
    <location>
        <begin position="853"/>
        <end position="871"/>
    </location>
</feature>
<name>A0A1H3G825_9FLAO</name>
<dbReference type="Pfam" id="PF12770">
    <property type="entry name" value="CHAT"/>
    <property type="match status" value="1"/>
</dbReference>
<dbReference type="SUPFAM" id="SSF48452">
    <property type="entry name" value="TPR-like"/>
    <property type="match status" value="1"/>
</dbReference>
<dbReference type="InterPro" id="IPR024983">
    <property type="entry name" value="CHAT_dom"/>
</dbReference>
<proteinExistence type="predicted"/>
<evidence type="ECO:0000313" key="3">
    <source>
        <dbReference type="EMBL" id="SDX99472.1"/>
    </source>
</evidence>
<dbReference type="OrthoDB" id="9771112at2"/>
<dbReference type="STRING" id="762486.SAMN05444411_11376"/>
<protein>
    <submittedName>
        <fullName evidence="3">Tetratricopeptide repeat-containing protein</fullName>
    </submittedName>
</protein>
<dbReference type="PANTHER" id="PTHR10098">
    <property type="entry name" value="RAPSYN-RELATED"/>
    <property type="match status" value="1"/>
</dbReference>
<keyword evidence="1" id="KW-1133">Transmembrane helix</keyword>
<keyword evidence="1" id="KW-0812">Transmembrane</keyword>
<sequence length="874" mass="101197">MLKKSLFFFLVGFVGFSQFNQQLDSLKKADNYAEYIYLTLDEFAKKPTAENLSLFEILEKNIWRKPSIKNEYLASIYFNVNYGYYLKRFGDLSQSVLKYEKAKNTFQNNQYFNYDIIEYCLKPLANNYTRLGDFNRAEDILKTTIQIAQKSKNKAHLISGYQNLAIVKRATGNFKTAINYLEEAKKLSVSKQVSSTLYSDIAINYLMLNNLIEAKRFVEVSNKNNIDSNSRISFRNYKTLGAVYFKNNDLKKGLLSYKKALVLGFESFGNYDREIAKTYNEIAKCYVELQDFEKAEFNYRKALETLIILKENFIENLYAENTLKESFDGLAQLYSFTNKPEKALEFYKYSFLVEKEIQQTISSQESKVLMQQEIKKRSEACIEICYELFQQSNNTKWIEKAFRFSESSKSSVLNESQYLLNSKSSFSKDVLIQQEQKLIFRKAQLTKSIALEELKTNKANVNLLANYVKDRDAVSNKLQLVKEELMKKFPSIYGSLKTISVEEICKNILLENQSLIDFFDGEKAVYRFEILKNKSISILKIQKDKEFKNNLLSFIKIFASDRGSEIQNNISNYTNLGFYLYEKLFVGAECDKLIIIPDGLLNFVPFDALITEETNMLNFEKLPYFTKKSQIQLSYSVQLLTRSKYKNEQSFIGFFPVFKKQRDKLSTLKYTVLEAENIKDNFSGTFFMNKNATKDQFTQEAHKASILHLSTHASVGSFYQPPAIEFYNETLYLPEVYGYNLTADLLVLSACETGLGVVRKGEGVMSLARGFSYAGVKNVLVSLWKVNDKATAQLMSSFYKGYSRTNNKSASLHQSKLEYLRSKEISSHKKSPYYWASFVFIGEVDSISNSSKGFLWLLIIPFLLVVSYFLYKKR</sequence>
<dbReference type="EMBL" id="FNNJ01000013">
    <property type="protein sequence ID" value="SDX99472.1"/>
    <property type="molecule type" value="Genomic_DNA"/>
</dbReference>
<dbReference type="SUPFAM" id="SSF81901">
    <property type="entry name" value="HCP-like"/>
    <property type="match status" value="1"/>
</dbReference>
<feature type="domain" description="CHAT" evidence="2">
    <location>
        <begin position="588"/>
        <end position="843"/>
    </location>
</feature>
<evidence type="ECO:0000256" key="1">
    <source>
        <dbReference type="SAM" id="Phobius"/>
    </source>
</evidence>
<dbReference type="InterPro" id="IPR019734">
    <property type="entry name" value="TPR_rpt"/>
</dbReference>
<organism evidence="3 4">
    <name type="scientific">Lutibacter oricola</name>
    <dbReference type="NCBI Taxonomy" id="762486"/>
    <lineage>
        <taxon>Bacteria</taxon>
        <taxon>Pseudomonadati</taxon>
        <taxon>Bacteroidota</taxon>
        <taxon>Flavobacteriia</taxon>
        <taxon>Flavobacteriales</taxon>
        <taxon>Flavobacteriaceae</taxon>
        <taxon>Lutibacter</taxon>
    </lineage>
</organism>